<keyword evidence="2" id="KW-1185">Reference proteome</keyword>
<dbReference type="EMBL" id="CAJNIZ010048059">
    <property type="protein sequence ID" value="CAE7780948.1"/>
    <property type="molecule type" value="Genomic_DNA"/>
</dbReference>
<reference evidence="1" key="1">
    <citation type="submission" date="2021-02" db="EMBL/GenBank/DDBJ databases">
        <authorList>
            <person name="Dougan E. K."/>
            <person name="Rhodes N."/>
            <person name="Thang M."/>
            <person name="Chan C."/>
        </authorList>
    </citation>
    <scope>NUCLEOTIDE SEQUENCE</scope>
</reference>
<evidence type="ECO:0000313" key="1">
    <source>
        <dbReference type="EMBL" id="CAE7780948.1"/>
    </source>
</evidence>
<evidence type="ECO:0000313" key="2">
    <source>
        <dbReference type="Proteomes" id="UP000649617"/>
    </source>
</evidence>
<dbReference type="Proteomes" id="UP000649617">
    <property type="component" value="Unassembled WGS sequence"/>
</dbReference>
<name>A0A812YKV8_SYMPI</name>
<protein>
    <submittedName>
        <fullName evidence="1">MCAT protein</fullName>
    </submittedName>
</protein>
<organism evidence="1 2">
    <name type="scientific">Symbiodinium pilosum</name>
    <name type="common">Dinoflagellate</name>
    <dbReference type="NCBI Taxonomy" id="2952"/>
    <lineage>
        <taxon>Eukaryota</taxon>
        <taxon>Sar</taxon>
        <taxon>Alveolata</taxon>
        <taxon>Dinophyceae</taxon>
        <taxon>Suessiales</taxon>
        <taxon>Symbiodiniaceae</taxon>
        <taxon>Symbiodinium</taxon>
    </lineage>
</organism>
<comment type="caution">
    <text evidence="1">The sequence shown here is derived from an EMBL/GenBank/DDBJ whole genome shotgun (WGS) entry which is preliminary data.</text>
</comment>
<dbReference type="AlphaFoldDB" id="A0A812YKV8"/>
<dbReference type="OrthoDB" id="444948at2759"/>
<gene>
    <name evidence="1" type="primary">MCAT</name>
    <name evidence="1" type="ORF">SPIL2461_LOCUS23204</name>
</gene>
<accession>A0A812YKV8</accession>
<proteinExistence type="predicted"/>
<sequence>MLHASCTLKTCCIKHGFESNLLLPLSKLSHVRDHLIEQLGADVSVLDQEEQTPAQVAAKLKHKEVFWAVIKHGSIVTDADVLPKEVHSVRSRSKRKVQAMPTVSLEAISTSSDLRHWAPSELRELLVASGLNPGVYGHEGHKTLEDLQSELHTCQSELLLGPGKRIRRRVKLVRLRLLAIIDESVRALVEVQCDAWLRAADQKLGKLPCRRILRQETVEQATKAGT</sequence>